<dbReference type="GO" id="GO:0055056">
    <property type="term" value="F:D-glucose transmembrane transporter activity"/>
    <property type="evidence" value="ECO:0000318"/>
    <property type="project" value="GO_Central"/>
</dbReference>
<dbReference type="InterPro" id="IPR003663">
    <property type="entry name" value="Sugar/inositol_transpt"/>
</dbReference>
<dbReference type="InterPro" id="IPR036259">
    <property type="entry name" value="MFS_trans_sf"/>
</dbReference>
<evidence type="ECO:0000256" key="2">
    <source>
        <dbReference type="ARBA" id="ARBA00010992"/>
    </source>
</evidence>
<evidence type="ECO:0000256" key="6">
    <source>
        <dbReference type="ARBA" id="ARBA00023136"/>
    </source>
</evidence>
<proteinExistence type="inferred from homology"/>
<keyword evidence="5 9" id="KW-1133">Transmembrane helix</keyword>
<keyword evidence="4 9" id="KW-0812">Transmembrane</keyword>
<feature type="transmembrane region" description="Helical" evidence="9">
    <location>
        <begin position="483"/>
        <end position="502"/>
    </location>
</feature>
<dbReference type="PANTHER" id="PTHR48023">
    <property type="entry name" value="D-XYLOSE-PROTON SYMPORTER-LIKE 2"/>
    <property type="match status" value="1"/>
</dbReference>
<keyword evidence="12" id="KW-1185">Reference proteome</keyword>
<feature type="region of interest" description="Disordered" evidence="8">
    <location>
        <begin position="1"/>
        <end position="35"/>
    </location>
</feature>
<dbReference type="GO" id="GO:0005737">
    <property type="term" value="C:cytoplasm"/>
    <property type="evidence" value="ECO:0007669"/>
    <property type="project" value="UniProtKB-ARBA"/>
</dbReference>
<feature type="transmembrane region" description="Helical" evidence="9">
    <location>
        <begin position="133"/>
        <end position="155"/>
    </location>
</feature>
<feature type="transmembrane region" description="Helical" evidence="9">
    <location>
        <begin position="392"/>
        <end position="409"/>
    </location>
</feature>
<feature type="transmembrane region" description="Helical" evidence="9">
    <location>
        <begin position="191"/>
        <end position="213"/>
    </location>
</feature>
<dbReference type="InterPro" id="IPR050820">
    <property type="entry name" value="MFS_Sugar_Transporter"/>
</dbReference>
<feature type="domain" description="Major facilitator superfamily (MFS) profile" evidence="10">
    <location>
        <begin position="93"/>
        <end position="537"/>
    </location>
</feature>
<evidence type="ECO:0000256" key="8">
    <source>
        <dbReference type="SAM" id="MobiDB-lite"/>
    </source>
</evidence>
<dbReference type="Proteomes" id="UP000036987">
    <property type="component" value="Unassembled WGS sequence"/>
</dbReference>
<feature type="transmembrane region" description="Helical" evidence="9">
    <location>
        <begin position="225"/>
        <end position="243"/>
    </location>
</feature>
<comment type="subcellular location">
    <subcellularLocation>
        <location evidence="1">Membrane</location>
        <topology evidence="1">Multi-pass membrane protein</topology>
    </subcellularLocation>
</comment>
<protein>
    <submittedName>
        <fullName evidence="11">Putative Sugar transporter</fullName>
    </submittedName>
</protein>
<keyword evidence="11" id="KW-0762">Sugar transport</keyword>
<keyword evidence="6 9" id="KW-0472">Membrane</keyword>
<feature type="transmembrane region" description="Helical" evidence="9">
    <location>
        <begin position="421"/>
        <end position="440"/>
    </location>
</feature>
<comment type="similarity">
    <text evidence="2 7">Belongs to the major facilitator superfamily. Sugar transporter (TC 2.A.1.1) family.</text>
</comment>
<dbReference type="InterPro" id="IPR005828">
    <property type="entry name" value="MFS_sugar_transport-like"/>
</dbReference>
<evidence type="ECO:0000256" key="7">
    <source>
        <dbReference type="RuleBase" id="RU003346"/>
    </source>
</evidence>
<dbReference type="InterPro" id="IPR020846">
    <property type="entry name" value="MFS_dom"/>
</dbReference>
<reference evidence="12" key="1">
    <citation type="journal article" date="2016" name="Nature">
        <title>The genome of the seagrass Zostera marina reveals angiosperm adaptation to the sea.</title>
        <authorList>
            <person name="Olsen J.L."/>
            <person name="Rouze P."/>
            <person name="Verhelst B."/>
            <person name="Lin Y.-C."/>
            <person name="Bayer T."/>
            <person name="Collen J."/>
            <person name="Dattolo E."/>
            <person name="De Paoli E."/>
            <person name="Dittami S."/>
            <person name="Maumus F."/>
            <person name="Michel G."/>
            <person name="Kersting A."/>
            <person name="Lauritano C."/>
            <person name="Lohaus R."/>
            <person name="Toepel M."/>
            <person name="Tonon T."/>
            <person name="Vanneste K."/>
            <person name="Amirebrahimi M."/>
            <person name="Brakel J."/>
            <person name="Bostroem C."/>
            <person name="Chovatia M."/>
            <person name="Grimwood J."/>
            <person name="Jenkins J.W."/>
            <person name="Jueterbock A."/>
            <person name="Mraz A."/>
            <person name="Stam W.T."/>
            <person name="Tice H."/>
            <person name="Bornberg-Bauer E."/>
            <person name="Green P.J."/>
            <person name="Pearson G.A."/>
            <person name="Procaccini G."/>
            <person name="Duarte C.M."/>
            <person name="Schmutz J."/>
            <person name="Reusch T.B.H."/>
            <person name="Van de Peer Y."/>
        </authorList>
    </citation>
    <scope>NUCLEOTIDE SEQUENCE [LARGE SCALE GENOMIC DNA]</scope>
    <source>
        <strain evidence="12">cv. Finnish</strain>
    </source>
</reference>
<dbReference type="CDD" id="cd17362">
    <property type="entry name" value="MFS_GLUT10_12_Class3_like"/>
    <property type="match status" value="1"/>
</dbReference>
<evidence type="ECO:0000256" key="5">
    <source>
        <dbReference type="ARBA" id="ARBA00022989"/>
    </source>
</evidence>
<dbReference type="GO" id="GO:0016020">
    <property type="term" value="C:membrane"/>
    <property type="evidence" value="ECO:0000318"/>
    <property type="project" value="GO_Central"/>
</dbReference>
<dbReference type="NCBIfam" id="TIGR00879">
    <property type="entry name" value="SP"/>
    <property type="match status" value="1"/>
</dbReference>
<dbReference type="STRING" id="29655.A0A0K9NM88"/>
<feature type="transmembrane region" description="Helical" evidence="9">
    <location>
        <begin position="167"/>
        <end position="185"/>
    </location>
</feature>
<evidence type="ECO:0000256" key="4">
    <source>
        <dbReference type="ARBA" id="ARBA00022692"/>
    </source>
</evidence>
<sequence>MTTTAILSSVLTPLQPPSSPRPRLRSKPNSSTFSIPAKIGGRNPTALTGQTPIGHWGRDVDCLPLRPVRAKPSDEDSCEYEEDDFTVDSIILPFLFPALGGLLFGYDIGATSGASIAIQSSAMSGTTWFDLSALQLGLVVSGSLYGALFGSLIVYPIADFLGRRRELIIASVLYLLGSLVTGFAPSLQILILGRLLFGTGIGLAMHGAPLYIAETAPSKIRGTLISLKELFIVLGILLGYLIGSLEIDVVGGWRYMYGFGAPIAIIMGIGMVILPPSPRWLLLRAVQGKGLIDEIKENAVLALRKLRRRSAGDSVSEAQINDTMRTLESSYAKEEPGESFMEVFEGASLKAFIIGGGLVLFQQITGQPSVLYYAASILQSAGFSTASDAARVSVIIGIFKLLMTGVAVLKVDGLGRRPLMIFGVGGIVLSLFLLVAYYKFLSAFPILAVIALLLYVGSYQVSFGPISWLMVSEIFPLRTRGRGISLAVLTNFGSNALVALAFSPLKEMLGPENLFIVFGVISLGALVFVLIYVPETKGLSLEEIESKILK</sequence>
<evidence type="ECO:0000256" key="9">
    <source>
        <dbReference type="SAM" id="Phobius"/>
    </source>
</evidence>
<dbReference type="Pfam" id="PF00083">
    <property type="entry name" value="Sugar_tr"/>
    <property type="match status" value="1"/>
</dbReference>
<evidence type="ECO:0000256" key="3">
    <source>
        <dbReference type="ARBA" id="ARBA00022448"/>
    </source>
</evidence>
<dbReference type="OrthoDB" id="6612291at2759"/>
<dbReference type="InterPro" id="IPR005829">
    <property type="entry name" value="Sugar_transporter_CS"/>
</dbReference>
<dbReference type="FunFam" id="1.20.1250.20:FF:000118">
    <property type="entry name" value="D-xylose-proton symporter-like 3, chloroplastic"/>
    <property type="match status" value="1"/>
</dbReference>
<dbReference type="PRINTS" id="PR00171">
    <property type="entry name" value="SUGRTRNSPORT"/>
</dbReference>
<evidence type="ECO:0000256" key="1">
    <source>
        <dbReference type="ARBA" id="ARBA00004141"/>
    </source>
</evidence>
<accession>A0A0K9NM88</accession>
<evidence type="ECO:0000313" key="11">
    <source>
        <dbReference type="EMBL" id="KMZ57182.1"/>
    </source>
</evidence>
<keyword evidence="3 7" id="KW-0813">Transport</keyword>
<evidence type="ECO:0000313" key="12">
    <source>
        <dbReference type="Proteomes" id="UP000036987"/>
    </source>
</evidence>
<comment type="caution">
    <text evidence="11">The sequence shown here is derived from an EMBL/GenBank/DDBJ whole genome shotgun (WGS) entry which is preliminary data.</text>
</comment>
<organism evidence="11 12">
    <name type="scientific">Zostera marina</name>
    <name type="common">Eelgrass</name>
    <dbReference type="NCBI Taxonomy" id="29655"/>
    <lineage>
        <taxon>Eukaryota</taxon>
        <taxon>Viridiplantae</taxon>
        <taxon>Streptophyta</taxon>
        <taxon>Embryophyta</taxon>
        <taxon>Tracheophyta</taxon>
        <taxon>Spermatophyta</taxon>
        <taxon>Magnoliopsida</taxon>
        <taxon>Liliopsida</taxon>
        <taxon>Zosteraceae</taxon>
        <taxon>Zostera</taxon>
    </lineage>
</organism>
<dbReference type="SUPFAM" id="SSF103473">
    <property type="entry name" value="MFS general substrate transporter"/>
    <property type="match status" value="1"/>
</dbReference>
<name>A0A0K9NM88_ZOSMR</name>
<dbReference type="OMA" id="TGSHMES"/>
<feature type="transmembrane region" description="Helical" evidence="9">
    <location>
        <begin position="255"/>
        <end position="274"/>
    </location>
</feature>
<dbReference type="EMBL" id="LFYR01002101">
    <property type="protein sequence ID" value="KMZ57182.1"/>
    <property type="molecule type" value="Genomic_DNA"/>
</dbReference>
<gene>
    <name evidence="11" type="ORF">ZOSMA_88G00020</name>
</gene>
<dbReference type="GO" id="GO:1904659">
    <property type="term" value="P:D-glucose transmembrane transport"/>
    <property type="evidence" value="ECO:0000318"/>
    <property type="project" value="GO_Central"/>
</dbReference>
<dbReference type="AlphaFoldDB" id="A0A0K9NM88"/>
<dbReference type="PANTHER" id="PTHR48023:SF6">
    <property type="entry name" value="D-XYLOSE-PROTON SYMPORTER-LIKE 3, CHLOROPLASTIC"/>
    <property type="match status" value="1"/>
</dbReference>
<feature type="transmembrane region" description="Helical" evidence="9">
    <location>
        <begin position="446"/>
        <end position="471"/>
    </location>
</feature>
<dbReference type="PROSITE" id="PS50850">
    <property type="entry name" value="MFS"/>
    <property type="match status" value="1"/>
</dbReference>
<feature type="transmembrane region" description="Helical" evidence="9">
    <location>
        <begin position="514"/>
        <end position="533"/>
    </location>
</feature>
<dbReference type="PROSITE" id="PS00216">
    <property type="entry name" value="SUGAR_TRANSPORT_1"/>
    <property type="match status" value="1"/>
</dbReference>
<dbReference type="Gene3D" id="1.20.1250.20">
    <property type="entry name" value="MFS general substrate transporter like domains"/>
    <property type="match status" value="1"/>
</dbReference>
<evidence type="ECO:0000259" key="10">
    <source>
        <dbReference type="PROSITE" id="PS50850"/>
    </source>
</evidence>
<feature type="compositionally biased region" description="Polar residues" evidence="8">
    <location>
        <begin position="1"/>
        <end position="10"/>
    </location>
</feature>